<dbReference type="GO" id="GO:0005085">
    <property type="term" value="F:guanyl-nucleotide exchange factor activity"/>
    <property type="evidence" value="ECO:0007669"/>
    <property type="project" value="InterPro"/>
</dbReference>
<gene>
    <name evidence="3" type="ORF">EJ06DRAFT_575053</name>
</gene>
<dbReference type="InterPro" id="IPR035899">
    <property type="entry name" value="DBL_dom_sf"/>
</dbReference>
<dbReference type="Gene3D" id="1.20.900.10">
    <property type="entry name" value="Dbl homology (DH) domain"/>
    <property type="match status" value="1"/>
</dbReference>
<evidence type="ECO:0000313" key="3">
    <source>
        <dbReference type="EMBL" id="KAF2401744.1"/>
    </source>
</evidence>
<dbReference type="SMART" id="SM00325">
    <property type="entry name" value="RhoGEF"/>
    <property type="match status" value="1"/>
</dbReference>
<feature type="region of interest" description="Disordered" evidence="1">
    <location>
        <begin position="1"/>
        <end position="23"/>
    </location>
</feature>
<dbReference type="PANTHER" id="PTHR45818:SF3">
    <property type="entry name" value="PROTEIN VAV"/>
    <property type="match status" value="1"/>
</dbReference>
<feature type="compositionally biased region" description="Polar residues" evidence="1">
    <location>
        <begin position="1"/>
        <end position="11"/>
    </location>
</feature>
<organism evidence="3 4">
    <name type="scientific">Trichodelitschia bisporula</name>
    <dbReference type="NCBI Taxonomy" id="703511"/>
    <lineage>
        <taxon>Eukaryota</taxon>
        <taxon>Fungi</taxon>
        <taxon>Dikarya</taxon>
        <taxon>Ascomycota</taxon>
        <taxon>Pezizomycotina</taxon>
        <taxon>Dothideomycetes</taxon>
        <taxon>Dothideomycetes incertae sedis</taxon>
        <taxon>Phaeotrichales</taxon>
        <taxon>Phaeotrichaceae</taxon>
        <taxon>Trichodelitschia</taxon>
    </lineage>
</organism>
<feature type="compositionally biased region" description="Basic and acidic residues" evidence="1">
    <location>
        <begin position="653"/>
        <end position="662"/>
    </location>
</feature>
<reference evidence="3" key="1">
    <citation type="journal article" date="2020" name="Stud. Mycol.">
        <title>101 Dothideomycetes genomes: a test case for predicting lifestyles and emergence of pathogens.</title>
        <authorList>
            <person name="Haridas S."/>
            <person name="Albert R."/>
            <person name="Binder M."/>
            <person name="Bloem J."/>
            <person name="Labutti K."/>
            <person name="Salamov A."/>
            <person name="Andreopoulos B."/>
            <person name="Baker S."/>
            <person name="Barry K."/>
            <person name="Bills G."/>
            <person name="Bluhm B."/>
            <person name="Cannon C."/>
            <person name="Castanera R."/>
            <person name="Culley D."/>
            <person name="Daum C."/>
            <person name="Ezra D."/>
            <person name="Gonzalez J."/>
            <person name="Henrissat B."/>
            <person name="Kuo A."/>
            <person name="Liang C."/>
            <person name="Lipzen A."/>
            <person name="Lutzoni F."/>
            <person name="Magnuson J."/>
            <person name="Mondo S."/>
            <person name="Nolan M."/>
            <person name="Ohm R."/>
            <person name="Pangilinan J."/>
            <person name="Park H.-J."/>
            <person name="Ramirez L."/>
            <person name="Alfaro M."/>
            <person name="Sun H."/>
            <person name="Tritt A."/>
            <person name="Yoshinaga Y."/>
            <person name="Zwiers L.-H."/>
            <person name="Turgeon B."/>
            <person name="Goodwin S."/>
            <person name="Spatafora J."/>
            <person name="Crous P."/>
            <person name="Grigoriev I."/>
        </authorList>
    </citation>
    <scope>NUCLEOTIDE SEQUENCE</scope>
    <source>
        <strain evidence="3">CBS 262.69</strain>
    </source>
</reference>
<feature type="domain" description="DH" evidence="2">
    <location>
        <begin position="186"/>
        <end position="441"/>
    </location>
</feature>
<feature type="compositionally biased region" description="Basic and acidic residues" evidence="1">
    <location>
        <begin position="861"/>
        <end position="871"/>
    </location>
</feature>
<dbReference type="EMBL" id="ML996692">
    <property type="protein sequence ID" value="KAF2401744.1"/>
    <property type="molecule type" value="Genomic_DNA"/>
</dbReference>
<keyword evidence="4" id="KW-1185">Reference proteome</keyword>
<evidence type="ECO:0000256" key="1">
    <source>
        <dbReference type="SAM" id="MobiDB-lite"/>
    </source>
</evidence>
<evidence type="ECO:0000313" key="4">
    <source>
        <dbReference type="Proteomes" id="UP000799640"/>
    </source>
</evidence>
<dbReference type="OrthoDB" id="8059989at2759"/>
<feature type="region of interest" description="Disordered" evidence="1">
    <location>
        <begin position="828"/>
        <end position="902"/>
    </location>
</feature>
<name>A0A6G1I0M5_9PEZI</name>
<dbReference type="PANTHER" id="PTHR45818">
    <property type="entry name" value="PROTEIN VAV"/>
    <property type="match status" value="1"/>
</dbReference>
<dbReference type="SUPFAM" id="SSF48065">
    <property type="entry name" value="DBL homology domain (DH-domain)"/>
    <property type="match status" value="1"/>
</dbReference>
<proteinExistence type="predicted"/>
<feature type="compositionally biased region" description="Polar residues" evidence="1">
    <location>
        <begin position="668"/>
        <end position="679"/>
    </location>
</feature>
<feature type="region of interest" description="Disordered" evidence="1">
    <location>
        <begin position="37"/>
        <end position="61"/>
    </location>
</feature>
<evidence type="ECO:0000259" key="2">
    <source>
        <dbReference type="PROSITE" id="PS50010"/>
    </source>
</evidence>
<accession>A0A6G1I0M5</accession>
<dbReference type="Pfam" id="PF00621">
    <property type="entry name" value="RhoGEF"/>
    <property type="match status" value="1"/>
</dbReference>
<sequence>MDYTGSKSPGSPLSGYEDPDEYEEQAIAGAPIRFVFDDPAGEQSQLQPSLPDGQDSPRPTTVPFKRWLSTLRKRNTQRKKAFESKAVVETLDVNFKTQTVLTQRPQSGRLYGLGQTASLSSSLGLVTAVQSATMTLASTSIAARSQRPSQSRLRNGSASETRMSTDSATPSLGPILDEKAWLRALQRQRILNELVSTEESYLGDLKALSNVYFTLLATVPTLTAQRRKSIQHSITQLVQLHSELLVELQQAVPNAEYAHDDAVPLWHKKAPVHKRWMSEERMPSYANLRANPRRYRNSIDAVVSAQRPMTADAGTVMKVAQVFDKFMGRFLTYEAYVAHNELMDRDAASTMKVIPSWRLYERGIEVLATTTASINGREANSHKGLTFADLLIKPVQHFLKYSLFFKNLEKETPACDDPVANAELGKVRQKLCETADEINRATDNPTTRQLIEISWRLQDRLIFQDTCGLAKQAVMRLLGHVLLCGALHVAYEGDDRVKGQYMICILYRSCLVLGVAAKESGKYTVMAVIPLLNGVVEAPDNGRGLQCHTAPYTWKLVFEFEYQQYEIIMSACSEKEEQVWKTELRSRVAAETLDFSEGRTTTTDLFCSISLNMKPLGAAFGYDRFARRMPVHRAATVGPNTNMHQVIIKNTEAQRHSDEPSEKGPLVTRSQSHLSSTHIPTLAPRRNERIRLETALTDVWSRHALPYPGIAVRRTENPINTVMRKLSMVSITSNFSKRSASYTSVSSRMDDAYPSQRYQQSHSSASSRYQRVDFHTDPAAFLPEDFTLNTLEKGGSTRKRRRQGIRTTGINDKSAISRPITPIGRCNGSLPEDMAIPSPVPTTPSLPRREGNTGLSSSSSRSDRTVLHHEQPLQSSSPLASTVGPMRGPTKSRSRLFRWLQS</sequence>
<dbReference type="Proteomes" id="UP000799640">
    <property type="component" value="Unassembled WGS sequence"/>
</dbReference>
<dbReference type="GO" id="GO:0005737">
    <property type="term" value="C:cytoplasm"/>
    <property type="evidence" value="ECO:0007669"/>
    <property type="project" value="TreeGrafter"/>
</dbReference>
<protein>
    <recommendedName>
        <fullName evidence="2">DH domain-containing protein</fullName>
    </recommendedName>
</protein>
<feature type="region of interest" description="Disordered" evidence="1">
    <location>
        <begin position="139"/>
        <end position="170"/>
    </location>
</feature>
<dbReference type="AlphaFoldDB" id="A0A6G1I0M5"/>
<dbReference type="PROSITE" id="PS50010">
    <property type="entry name" value="DH_2"/>
    <property type="match status" value="1"/>
</dbReference>
<feature type="region of interest" description="Disordered" evidence="1">
    <location>
        <begin position="653"/>
        <end position="679"/>
    </location>
</feature>
<dbReference type="InterPro" id="IPR000219">
    <property type="entry name" value="DH_dom"/>
</dbReference>